<keyword evidence="2" id="KW-0677">Repeat</keyword>
<evidence type="ECO:0000256" key="1">
    <source>
        <dbReference type="ARBA" id="ARBA00004196"/>
    </source>
</evidence>
<dbReference type="Pfam" id="PF07554">
    <property type="entry name" value="FIVAR"/>
    <property type="match status" value="3"/>
</dbReference>
<evidence type="ECO:0000313" key="5">
    <source>
        <dbReference type="Proteomes" id="UP001652431"/>
    </source>
</evidence>
<dbReference type="Gene3D" id="2.60.40.3630">
    <property type="match status" value="1"/>
</dbReference>
<dbReference type="InterPro" id="IPR042229">
    <property type="entry name" value="Listeria/Bacterioides_rpt_sf"/>
</dbReference>
<proteinExistence type="predicted"/>
<organism evidence="4 5">
    <name type="scientific">Dorea acetigenes</name>
    <dbReference type="NCBI Taxonomy" id="2981787"/>
    <lineage>
        <taxon>Bacteria</taxon>
        <taxon>Bacillati</taxon>
        <taxon>Bacillota</taxon>
        <taxon>Clostridia</taxon>
        <taxon>Lachnospirales</taxon>
        <taxon>Lachnospiraceae</taxon>
        <taxon>Dorea</taxon>
    </lineage>
</organism>
<dbReference type="SUPFAM" id="SSF49899">
    <property type="entry name" value="Concanavalin A-like lectins/glucanases"/>
    <property type="match status" value="1"/>
</dbReference>
<evidence type="ECO:0000259" key="3">
    <source>
        <dbReference type="PROSITE" id="PS51272"/>
    </source>
</evidence>
<name>A0ABT2RR36_9FIRM</name>
<dbReference type="Pfam" id="PF13385">
    <property type="entry name" value="Laminin_G_3"/>
    <property type="match status" value="1"/>
</dbReference>
<dbReference type="InterPro" id="IPR022038">
    <property type="entry name" value="Ig-like_bact"/>
</dbReference>
<accession>A0ABT2RR36</accession>
<dbReference type="EMBL" id="JAOQJU010000029">
    <property type="protein sequence ID" value="MCU6687878.1"/>
    <property type="molecule type" value="Genomic_DNA"/>
</dbReference>
<dbReference type="Pfam" id="PF00395">
    <property type="entry name" value="SLH"/>
    <property type="match status" value="2"/>
</dbReference>
<comment type="caution">
    <text evidence="4">The sequence shown here is derived from an EMBL/GenBank/DDBJ whole genome shotgun (WGS) entry which is preliminary data.</text>
</comment>
<dbReference type="RefSeq" id="WP_262575895.1">
    <property type="nucleotide sequence ID" value="NZ_JAOQJU010000029.1"/>
</dbReference>
<dbReference type="Gene3D" id="1.20.1270.90">
    <property type="entry name" value="AF1782-like"/>
    <property type="match status" value="2"/>
</dbReference>
<feature type="domain" description="SLH" evidence="3">
    <location>
        <begin position="1434"/>
        <end position="1498"/>
    </location>
</feature>
<dbReference type="Gene3D" id="1.20.1270.70">
    <property type="entry name" value="Designed single chain three-helix bundle"/>
    <property type="match status" value="1"/>
</dbReference>
<keyword evidence="5" id="KW-1185">Reference proteome</keyword>
<dbReference type="Gene3D" id="2.60.40.4270">
    <property type="entry name" value="Listeria-Bacteroides repeat domain"/>
    <property type="match status" value="1"/>
</dbReference>
<dbReference type="Proteomes" id="UP001652431">
    <property type="component" value="Unassembled WGS sequence"/>
</dbReference>
<dbReference type="SUPFAM" id="SSF56300">
    <property type="entry name" value="Metallo-dependent phosphatases"/>
    <property type="match status" value="1"/>
</dbReference>
<dbReference type="Pfam" id="PF07523">
    <property type="entry name" value="Big_3"/>
    <property type="match status" value="1"/>
</dbReference>
<evidence type="ECO:0000313" key="4">
    <source>
        <dbReference type="EMBL" id="MCU6687878.1"/>
    </source>
</evidence>
<gene>
    <name evidence="4" type="ORF">OCV99_15350</name>
</gene>
<dbReference type="PROSITE" id="PS51272">
    <property type="entry name" value="SLH"/>
    <property type="match status" value="2"/>
</dbReference>
<sequence length="1563" mass="172129">MKKHRKRVLSLLIVLAMLLGIFPTQKLEVSASGSQAPRVSILTFSDYQRWLWPDGVDDWATLQPQLTGLVNGAYDAGVRPDYMIFGGDFSCLDSTSTSEEGMRQVKSIVRSKWSNLTDEEMILVQGNHDPAATAGLSSTGAIEYDDFIVYVINEDDFPSKQGDSSVRTIVEGTAEALESWLSAKIEAGETRPIFIATHTGLHYDIDRKDGNNQYAYLLFDVINEAAKKLDIIYLFGHNHTNGDELVGGSITGFTKGDKLGVCTETSIANKSGTSTVLNFAYMNYGYVGYIGDINNNPSDIEPTDELTVSEWLIYDDRIEVARYHADGLLDKYSVSLNRNHADALNYGETYRVTYQSNGGTEIDGCETVQSWDTVSRITPEKEGARFKCWSTNADGTGNQYQPGDSIYIERDTVLYAQYESNEETVSYHLVDTLTPGKEYLLVWNSEFYTNNGIKYMLTDGTSNVTTVDNTWIADDGNEICLPLSSELSACRWDCTYNTGANPGVGYMLQNISTKNFLKNENSAPAFGTDPTSAWESYFWTYKTGVAGESDNVVNQLVPNSDDTRFLRYSVGSKVLKFGRTSTSTDPRNSHVYIYEKEDPAEQIWEKVDSLGSNGEYLIVSENGAGQAKAMTITKRTIGETAVEVKANEDGTLYIDYAAPYNDNAVVHSYQVRENEFWLSTWNYDYKDSSGGEVIYLYPSDGAVKITGNHFDSRYYTRFGYANGVLTGYKGTSGTNDFSTLVYNNGFTIGSGDNVSLFKRVSKSADGSVHQHIFGEYTSDNNATCITDGTQSAVCECGAVDTQPLKGSMLKHEYVWDAAITPDTTYHTVKCNLCGTQKKELHYGEDAGETGAKCTVCGVEYIKYVDKTALQNVVDKAVSEEDSVKYTEESWAVYQAALDEAKKILDSGNTTQEAVDNAVKALKEAFSNLETKPREIPEVLADFNFDAAPAEGEAFDGGNAEASGTYTLVDHGTGKALKLDGISQFLNVTAKDGTSLLTGVEEMTVSFQINPGRSATNWGFFAAPNASKQEWQSEKYLGIFDANGTIKAERYNSNKQTRPVSPEYAAGENKWSYITVVYAENETILYVNGVEAGREESIVSIPELLGDNSILYIGKSTWVSGEYMTGLIDNYKIVSRVMTAEEIAAEALKYVEKDALKAAIDATESVGNQDEYTEATWKVYAEALKTANDIYASNAATQAEVDAAAAALTKAQNELKAAEPEPVVTVVSITVTAPTKTEYTVGDELDLDGMKVTAKYSDGTTKDIAVTDCEVSGYDTTKTGEQTVTVTYEGKTDTFKVTVKEAEKPNETDKTALEAAVKAAVADTEKVKYTEESWAAYEEALNQAKEVLADTDATQKEIDDAAAALDKAAKALQSKGLPYEDVTETDWFYDGAYHNYFAETMTGTDPTHFSPYEILPRAQFATILHRMEGKPAAAYTNRFPDVPDGQFYSTAVLWAADAKVVTGYTDSGYFGTNDPITREQMVVMMYRYADYKKYDISKTADLSSFSDAEQVSEFAETAMKWAVENGIIEGKENEDGSYRLDPQGSTSRAECAIIIQRFMEKFYN</sequence>
<dbReference type="InterPro" id="IPR001119">
    <property type="entry name" value="SLH_dom"/>
</dbReference>
<feature type="domain" description="SLH" evidence="3">
    <location>
        <begin position="1501"/>
        <end position="1563"/>
    </location>
</feature>
<dbReference type="Pfam" id="PF09479">
    <property type="entry name" value="Flg_new"/>
    <property type="match status" value="1"/>
</dbReference>
<dbReference type="InterPro" id="IPR013378">
    <property type="entry name" value="InlB-like_B-rpt"/>
</dbReference>
<reference evidence="4 5" key="1">
    <citation type="journal article" date="2021" name="ISME Commun">
        <title>Automated analysis of genomic sequences facilitates high-throughput and comprehensive description of bacteria.</title>
        <authorList>
            <person name="Hitch T.C.A."/>
        </authorList>
    </citation>
    <scope>NUCLEOTIDE SEQUENCE [LARGE SCALE GENOMIC DNA]</scope>
    <source>
        <strain evidence="4 5">Sanger_03</strain>
    </source>
</reference>
<protein>
    <submittedName>
        <fullName evidence="4">Bacterial Ig-like domain-containing protein</fullName>
    </submittedName>
</protein>
<dbReference type="InterPro" id="IPR029052">
    <property type="entry name" value="Metallo-depent_PP-like"/>
</dbReference>
<comment type="subcellular location">
    <subcellularLocation>
        <location evidence="1">Cell envelope</location>
    </subcellularLocation>
</comment>
<dbReference type="Gene3D" id="2.60.120.200">
    <property type="match status" value="1"/>
</dbReference>
<dbReference type="InterPro" id="IPR013320">
    <property type="entry name" value="ConA-like_dom_sf"/>
</dbReference>
<evidence type="ECO:0000256" key="2">
    <source>
        <dbReference type="ARBA" id="ARBA00022737"/>
    </source>
</evidence>